<evidence type="ECO:0000259" key="1">
    <source>
        <dbReference type="PROSITE" id="PS50206"/>
    </source>
</evidence>
<feature type="domain" description="Rhodanese" evidence="1">
    <location>
        <begin position="291"/>
        <end position="372"/>
    </location>
</feature>
<dbReference type="Pfam" id="PF00581">
    <property type="entry name" value="Rhodanese"/>
    <property type="match status" value="4"/>
</dbReference>
<protein>
    <submittedName>
        <fullName evidence="2">Thiosulfate sulfurtransferase</fullName>
    </submittedName>
</protein>
<dbReference type="RefSeq" id="WP_284281668.1">
    <property type="nucleotide sequence ID" value="NZ_BSOJ01000020.1"/>
</dbReference>
<dbReference type="Gene3D" id="3.40.250.10">
    <property type="entry name" value="Rhodanese-like domain"/>
    <property type="match status" value="4"/>
</dbReference>
<dbReference type="PANTHER" id="PTHR44086:SF10">
    <property type="entry name" value="THIOSULFATE SULFURTRANSFERASE_RHODANESE-LIKE DOMAIN-CONTAINING PROTEIN 3"/>
    <property type="match status" value="1"/>
</dbReference>
<keyword evidence="3" id="KW-1185">Reference proteome</keyword>
<dbReference type="InterPro" id="IPR001307">
    <property type="entry name" value="Thiosulphate_STrfase_CS"/>
</dbReference>
<sequence length="537" mass="59268">MISQNNALQVRFADYAFVRNRLLNREEIALLDVREEAPHATGHPLFAANLSLSRLELDAYTKLPRKDVVVVLIDAGEGLAEAAADRLTGMGYTQVYVFRGGIAEWREAGGELFIDVNVPSKAFGELLEAVCHTPSQPAQTVKKWLDEGEDMVVVDVRRFDEYQTMNIPTSVSVPGAELVLRIPELVPNPSTKIVINCAGRTRSLIGTQSLINAGVPNEVVALRNGTIGWTLADQTLEHGQSRTYSEVSEETRKQARARARSVADRAGVKRATLAQLQQWQGQQGRTTYAFDVRSVQEYESGHLPGFFSIPGGQLVQETEMYAPVRGARVVVVDDDGVRANMAASWLAQMAWDVYVLDDAPLSAFDQQGPFVRSTPPLPAGLMTVTAQRLAGWLQEEVKPLVIDASRYANYQRGHVPGACYLLRSLLESARIALTEGQKCVLTCEDGSLSAFMAPELSKRLGQAVFVLEKGNAGWREQGLALEKGEGIRLCEPIDRYRRPYEGTQVPKSAMQAYLDWEFGLVEQLGRDGTHHFKPLKS</sequence>
<accession>A0ABQ5YQT3</accession>
<dbReference type="InterPro" id="IPR036873">
    <property type="entry name" value="Rhodanese-like_dom_sf"/>
</dbReference>
<dbReference type="SMART" id="SM00450">
    <property type="entry name" value="RHOD"/>
    <property type="match status" value="4"/>
</dbReference>
<dbReference type="PROSITE" id="PS00380">
    <property type="entry name" value="RHODANESE_1"/>
    <property type="match status" value="1"/>
</dbReference>
<dbReference type="PANTHER" id="PTHR44086">
    <property type="entry name" value="THIOSULFATE SULFURTRANSFERASE RDL2, MITOCHONDRIAL-RELATED"/>
    <property type="match status" value="1"/>
</dbReference>
<dbReference type="EMBL" id="BSOJ01000020">
    <property type="protein sequence ID" value="GLR26975.1"/>
    <property type="molecule type" value="Genomic_DNA"/>
</dbReference>
<reference evidence="3" key="1">
    <citation type="journal article" date="2019" name="Int. J. Syst. Evol. Microbiol.">
        <title>The Global Catalogue of Microorganisms (GCM) 10K type strain sequencing project: providing services to taxonomists for standard genome sequencing and annotation.</title>
        <authorList>
            <consortium name="The Broad Institute Genomics Platform"/>
            <consortium name="The Broad Institute Genome Sequencing Center for Infectious Disease"/>
            <person name="Wu L."/>
            <person name="Ma J."/>
        </authorList>
    </citation>
    <scope>NUCLEOTIDE SEQUENCE [LARGE SCALE GENOMIC DNA]</scope>
    <source>
        <strain evidence="3">NBRC 105857</strain>
    </source>
</reference>
<feature type="domain" description="Rhodanese" evidence="1">
    <location>
        <begin position="395"/>
        <end position="483"/>
    </location>
</feature>
<comment type="caution">
    <text evidence="2">The sequence shown here is derived from an EMBL/GenBank/DDBJ whole genome shotgun (WGS) entry which is preliminary data.</text>
</comment>
<dbReference type="SUPFAM" id="SSF52821">
    <property type="entry name" value="Rhodanese/Cell cycle control phosphatase"/>
    <property type="match status" value="4"/>
</dbReference>
<dbReference type="Proteomes" id="UP001156664">
    <property type="component" value="Unassembled WGS sequence"/>
</dbReference>
<evidence type="ECO:0000313" key="2">
    <source>
        <dbReference type="EMBL" id="GLR26975.1"/>
    </source>
</evidence>
<gene>
    <name evidence="2" type="ORF">GCM10007875_20650</name>
</gene>
<dbReference type="PROSITE" id="PS50206">
    <property type="entry name" value="RHODANESE_3"/>
    <property type="match status" value="4"/>
</dbReference>
<organism evidence="2 3">
    <name type="scientific">Limnobacter litoralis</name>
    <dbReference type="NCBI Taxonomy" id="481366"/>
    <lineage>
        <taxon>Bacteria</taxon>
        <taxon>Pseudomonadati</taxon>
        <taxon>Pseudomonadota</taxon>
        <taxon>Betaproteobacteria</taxon>
        <taxon>Burkholderiales</taxon>
        <taxon>Burkholderiaceae</taxon>
        <taxon>Limnobacter</taxon>
    </lineage>
</organism>
<feature type="domain" description="Rhodanese" evidence="1">
    <location>
        <begin position="147"/>
        <end position="238"/>
    </location>
</feature>
<proteinExistence type="predicted"/>
<feature type="domain" description="Rhodanese" evidence="1">
    <location>
        <begin position="24"/>
        <end position="114"/>
    </location>
</feature>
<evidence type="ECO:0000313" key="3">
    <source>
        <dbReference type="Proteomes" id="UP001156664"/>
    </source>
</evidence>
<dbReference type="InterPro" id="IPR001763">
    <property type="entry name" value="Rhodanese-like_dom"/>
</dbReference>
<name>A0ABQ5YQT3_9BURK</name>